<gene>
    <name evidence="1" type="ORF">CTOB1V02_LOCUS10181</name>
</gene>
<reference evidence="1" key="1">
    <citation type="submission" date="2020-11" db="EMBL/GenBank/DDBJ databases">
        <authorList>
            <person name="Tran Van P."/>
        </authorList>
    </citation>
    <scope>NUCLEOTIDE SEQUENCE</scope>
</reference>
<accession>A0A7R8WIG6</accession>
<evidence type="ECO:0000313" key="1">
    <source>
        <dbReference type="EMBL" id="CAD7232345.1"/>
    </source>
</evidence>
<protein>
    <submittedName>
        <fullName evidence="1">Uncharacterized protein</fullName>
    </submittedName>
</protein>
<dbReference type="OrthoDB" id="6618461at2759"/>
<name>A0A7R8WIG6_9CRUS</name>
<sequence length="192" mass="20439">MWRSDGRPTTEALPDPTDDSPLAASVLLRASGSAVAAPDNSCLWVVVLSFWVSETETRGAGFPVHTGTGLGRALKQPLVGDRQGGGRWHSSAGVAVYVSGHGARHQRQSPDVRQTASNHVTIELDDTTARSIVNGPITILGEWGFTLDFLKANLVAVTTDGASVMVGNVNGVLQRLKDMISRRRSQSRAGLR</sequence>
<dbReference type="EMBL" id="OB664555">
    <property type="protein sequence ID" value="CAD7232345.1"/>
    <property type="molecule type" value="Genomic_DNA"/>
</dbReference>
<organism evidence="1">
    <name type="scientific">Cyprideis torosa</name>
    <dbReference type="NCBI Taxonomy" id="163714"/>
    <lineage>
        <taxon>Eukaryota</taxon>
        <taxon>Metazoa</taxon>
        <taxon>Ecdysozoa</taxon>
        <taxon>Arthropoda</taxon>
        <taxon>Crustacea</taxon>
        <taxon>Oligostraca</taxon>
        <taxon>Ostracoda</taxon>
        <taxon>Podocopa</taxon>
        <taxon>Podocopida</taxon>
        <taxon>Cytherocopina</taxon>
        <taxon>Cytheroidea</taxon>
        <taxon>Cytherideidae</taxon>
        <taxon>Cyprideis</taxon>
    </lineage>
</organism>
<dbReference type="AlphaFoldDB" id="A0A7R8WIG6"/>
<proteinExistence type="predicted"/>